<dbReference type="FunFam" id="3.40.50.720:FF:000022">
    <property type="entry name" value="Cinnamyl alcohol dehydrogenase"/>
    <property type="match status" value="1"/>
</dbReference>
<dbReference type="GO" id="GO:0008270">
    <property type="term" value="F:zinc ion binding"/>
    <property type="evidence" value="ECO:0007669"/>
    <property type="project" value="InterPro"/>
</dbReference>
<dbReference type="EMBL" id="CAACVJ010000704">
    <property type="protein sequence ID" value="VEP18887.1"/>
    <property type="molecule type" value="Genomic_DNA"/>
</dbReference>
<dbReference type="InterPro" id="IPR020843">
    <property type="entry name" value="ER"/>
</dbReference>
<evidence type="ECO:0000313" key="11">
    <source>
        <dbReference type="Proteomes" id="UP000320055"/>
    </source>
</evidence>
<dbReference type="EC" id="1.1.1.2" evidence="7"/>
<keyword evidence="5" id="KW-0521">NADP</keyword>
<dbReference type="SMART" id="SM00829">
    <property type="entry name" value="PKS_ER"/>
    <property type="match status" value="1"/>
</dbReference>
<organism evidence="10 11">
    <name type="scientific">Hyella patelloides LEGE 07179</name>
    <dbReference type="NCBI Taxonomy" id="945734"/>
    <lineage>
        <taxon>Bacteria</taxon>
        <taxon>Bacillati</taxon>
        <taxon>Cyanobacteriota</taxon>
        <taxon>Cyanophyceae</taxon>
        <taxon>Pleurocapsales</taxon>
        <taxon>Hyellaceae</taxon>
        <taxon>Hyella</taxon>
    </lineage>
</organism>
<gene>
    <name evidence="10" type="primary">adhA</name>
    <name evidence="10" type="ORF">H1P_950003</name>
</gene>
<dbReference type="RefSeq" id="WP_222427065.1">
    <property type="nucleotide sequence ID" value="NZ_LR213852.1"/>
</dbReference>
<dbReference type="PROSITE" id="PS00059">
    <property type="entry name" value="ADH_ZINC"/>
    <property type="match status" value="1"/>
</dbReference>
<dbReference type="InterPro" id="IPR013154">
    <property type="entry name" value="ADH-like_N"/>
</dbReference>
<dbReference type="GO" id="GO:0008106">
    <property type="term" value="F:alcohol dehydrogenase (NADP+) activity"/>
    <property type="evidence" value="ECO:0007669"/>
    <property type="project" value="UniProtKB-EC"/>
</dbReference>
<evidence type="ECO:0000256" key="7">
    <source>
        <dbReference type="ARBA" id="ARBA00024074"/>
    </source>
</evidence>
<evidence type="ECO:0000256" key="3">
    <source>
        <dbReference type="ARBA" id="ARBA00022723"/>
    </source>
</evidence>
<evidence type="ECO:0000259" key="9">
    <source>
        <dbReference type="SMART" id="SM00829"/>
    </source>
</evidence>
<dbReference type="Gene3D" id="3.90.180.10">
    <property type="entry name" value="Medium-chain alcohol dehydrogenases, catalytic domain"/>
    <property type="match status" value="1"/>
</dbReference>
<keyword evidence="3 8" id="KW-0479">Metal-binding</keyword>
<evidence type="ECO:0000256" key="8">
    <source>
        <dbReference type="RuleBase" id="RU361277"/>
    </source>
</evidence>
<evidence type="ECO:0000256" key="1">
    <source>
        <dbReference type="ARBA" id="ARBA00001947"/>
    </source>
</evidence>
<evidence type="ECO:0000256" key="6">
    <source>
        <dbReference type="ARBA" id="ARBA00023002"/>
    </source>
</evidence>
<reference evidence="10 11" key="1">
    <citation type="submission" date="2019-01" db="EMBL/GenBank/DDBJ databases">
        <authorList>
            <person name="Brito A."/>
        </authorList>
    </citation>
    <scope>NUCLEOTIDE SEQUENCE [LARGE SCALE GENOMIC DNA]</scope>
    <source>
        <strain evidence="10">1</strain>
    </source>
</reference>
<dbReference type="InterPro" id="IPR011032">
    <property type="entry name" value="GroES-like_sf"/>
</dbReference>
<dbReference type="InterPro" id="IPR036291">
    <property type="entry name" value="NAD(P)-bd_dom_sf"/>
</dbReference>
<dbReference type="InterPro" id="IPR002328">
    <property type="entry name" value="ADH_Zn_CS"/>
</dbReference>
<dbReference type="SUPFAM" id="SSF50129">
    <property type="entry name" value="GroES-like"/>
    <property type="match status" value="1"/>
</dbReference>
<evidence type="ECO:0000313" key="10">
    <source>
        <dbReference type="EMBL" id="VEP18887.1"/>
    </source>
</evidence>
<dbReference type="Pfam" id="PF00107">
    <property type="entry name" value="ADH_zinc_N"/>
    <property type="match status" value="1"/>
</dbReference>
<evidence type="ECO:0000256" key="5">
    <source>
        <dbReference type="ARBA" id="ARBA00022857"/>
    </source>
</evidence>
<dbReference type="PANTHER" id="PTHR42683">
    <property type="entry name" value="ALDEHYDE REDUCTASE"/>
    <property type="match status" value="1"/>
</dbReference>
<name>A0A563W5G1_9CYAN</name>
<keyword evidence="4 8" id="KW-0862">Zinc</keyword>
<dbReference type="CDD" id="cd05283">
    <property type="entry name" value="CAD1"/>
    <property type="match status" value="1"/>
</dbReference>
<evidence type="ECO:0000256" key="2">
    <source>
        <dbReference type="ARBA" id="ARBA00008072"/>
    </source>
</evidence>
<dbReference type="AlphaFoldDB" id="A0A563W5G1"/>
<keyword evidence="11" id="KW-1185">Reference proteome</keyword>
<protein>
    <recommendedName>
        <fullName evidence="7">alcohol dehydrogenase (NADP(+))</fullName>
        <ecNumber evidence="7">1.1.1.2</ecNumber>
    </recommendedName>
</protein>
<dbReference type="FunFam" id="3.90.180.10:FF:000018">
    <property type="entry name" value="NAD(P)-dependent alcohol dehydrogenase"/>
    <property type="match status" value="1"/>
</dbReference>
<dbReference type="SUPFAM" id="SSF51735">
    <property type="entry name" value="NAD(P)-binding Rossmann-fold domains"/>
    <property type="match status" value="1"/>
</dbReference>
<comment type="similarity">
    <text evidence="2 8">Belongs to the zinc-containing alcohol dehydrogenase family.</text>
</comment>
<proteinExistence type="inferred from homology"/>
<evidence type="ECO:0000256" key="4">
    <source>
        <dbReference type="ARBA" id="ARBA00022833"/>
    </source>
</evidence>
<dbReference type="InterPro" id="IPR013149">
    <property type="entry name" value="ADH-like_C"/>
</dbReference>
<sequence length="379" mass="41745">MKLNSEAIIHLKKPEFFPWYAWTTRNKILAFTTLFSWGRKMTTFTAYAALQPKEKLQLWEYEPTPLKDGEIEVRVTHNGLCHTDIHMRDNDWGVSEFPLVAGHEVVGIVTEVGKDVTTFQKGDRVGLGWIRNSCRVCYHCLQGEENVCKKGYTGLIVGNHGGFADLVRSSADFAYKIPDALDSASTAPLLCAGITVYTPLRTYIKYPGMKVGIVGIGGLGHLAIKFARAMGAEVTVLSSSVDKATEAKEFGAHHFYQWGTDKAEKELTGSLDLLLCTSSAELDWDLAFSLLANNGVLCFLGIPVSSINVPLIPLIFGQKSVVGSVVGGRRFMQEMLDFAAINQIKPMLETMPLSQVNEAMDKVSAGKARYRIVLLSNET</sequence>
<dbReference type="Pfam" id="PF08240">
    <property type="entry name" value="ADH_N"/>
    <property type="match status" value="1"/>
</dbReference>
<accession>A0A563W5G1</accession>
<dbReference type="Proteomes" id="UP000320055">
    <property type="component" value="Unassembled WGS sequence"/>
</dbReference>
<dbReference type="Gene3D" id="3.40.50.720">
    <property type="entry name" value="NAD(P)-binding Rossmann-like Domain"/>
    <property type="match status" value="1"/>
</dbReference>
<feature type="domain" description="Enoyl reductase (ER)" evidence="9">
    <location>
        <begin position="51"/>
        <end position="374"/>
    </location>
</feature>
<keyword evidence="6 10" id="KW-0560">Oxidoreductase</keyword>
<dbReference type="InterPro" id="IPR047109">
    <property type="entry name" value="CAD-like"/>
</dbReference>
<comment type="cofactor">
    <cofactor evidence="1 8">
        <name>Zn(2+)</name>
        <dbReference type="ChEBI" id="CHEBI:29105"/>
    </cofactor>
</comment>